<dbReference type="GO" id="GO:0003697">
    <property type="term" value="F:single-stranded DNA binding"/>
    <property type="evidence" value="ECO:0007669"/>
    <property type="project" value="InterPro"/>
</dbReference>
<feature type="region of interest" description="Disordered" evidence="1">
    <location>
        <begin position="339"/>
        <end position="383"/>
    </location>
</feature>
<dbReference type="Pfam" id="PF18974">
    <property type="entry name" value="DUF5710"/>
    <property type="match status" value="1"/>
</dbReference>
<evidence type="ECO:0000256" key="1">
    <source>
        <dbReference type="SAM" id="MobiDB-lite"/>
    </source>
</evidence>
<feature type="region of interest" description="Disordered" evidence="1">
    <location>
        <begin position="1756"/>
        <end position="1777"/>
    </location>
</feature>
<name>A0A378UC02_MORLA</name>
<dbReference type="InterPro" id="IPR034154">
    <property type="entry name" value="TOPRIM_DnaG/twinkle"/>
</dbReference>
<dbReference type="Pfam" id="PF18818">
    <property type="entry name" value="MPTase-PolyVal"/>
    <property type="match status" value="1"/>
</dbReference>
<accession>A0A378UC02</accession>
<dbReference type="Gene3D" id="3.40.1360.10">
    <property type="match status" value="1"/>
</dbReference>
<feature type="compositionally biased region" description="Polar residues" evidence="1">
    <location>
        <begin position="1673"/>
        <end position="1682"/>
    </location>
</feature>
<feature type="compositionally biased region" description="Polar residues" evidence="1">
    <location>
        <begin position="339"/>
        <end position="359"/>
    </location>
</feature>
<feature type="region of interest" description="Disordered" evidence="1">
    <location>
        <begin position="898"/>
        <end position="936"/>
    </location>
</feature>
<dbReference type="GO" id="GO:0016779">
    <property type="term" value="F:nucleotidyltransferase activity"/>
    <property type="evidence" value="ECO:0007669"/>
    <property type="project" value="UniProtKB-KW"/>
</dbReference>
<dbReference type="Pfam" id="PF13362">
    <property type="entry name" value="Toprim_3"/>
    <property type="match status" value="1"/>
</dbReference>
<dbReference type="InterPro" id="IPR041047">
    <property type="entry name" value="LPD1"/>
</dbReference>
<dbReference type="EC" id="2.7.7.-" evidence="3"/>
<dbReference type="InterPro" id="IPR013610">
    <property type="entry name" value="ArdC_N"/>
</dbReference>
<organism evidence="3 4">
    <name type="scientific">Moraxella lacunata</name>
    <dbReference type="NCBI Taxonomy" id="477"/>
    <lineage>
        <taxon>Bacteria</taxon>
        <taxon>Pseudomonadati</taxon>
        <taxon>Pseudomonadota</taxon>
        <taxon>Gammaproteobacteria</taxon>
        <taxon>Moraxellales</taxon>
        <taxon>Moraxellaceae</taxon>
        <taxon>Moraxella</taxon>
    </lineage>
</organism>
<evidence type="ECO:0000313" key="3">
    <source>
        <dbReference type="EMBL" id="STZ74906.1"/>
    </source>
</evidence>
<feature type="compositionally biased region" description="Low complexity" evidence="1">
    <location>
        <begin position="1756"/>
        <end position="1766"/>
    </location>
</feature>
<evidence type="ECO:0000313" key="4">
    <source>
        <dbReference type="Proteomes" id="UP000254107"/>
    </source>
</evidence>
<dbReference type="EMBL" id="UGQC01000005">
    <property type="protein sequence ID" value="STZ74906.1"/>
    <property type="molecule type" value="Genomic_DNA"/>
</dbReference>
<dbReference type="InterPro" id="IPR043764">
    <property type="entry name" value="DUF5710"/>
</dbReference>
<dbReference type="Pfam" id="PF18796">
    <property type="entry name" value="LPD1"/>
    <property type="match status" value="1"/>
</dbReference>
<dbReference type="InterPro" id="IPR041459">
    <property type="entry name" value="MPTase-PolyVal"/>
</dbReference>
<dbReference type="Pfam" id="PF08401">
    <property type="entry name" value="ArdcN"/>
    <property type="match status" value="1"/>
</dbReference>
<proteinExistence type="predicted"/>
<evidence type="ECO:0000259" key="2">
    <source>
        <dbReference type="SMART" id="SM00493"/>
    </source>
</evidence>
<dbReference type="SMART" id="SM00493">
    <property type="entry name" value="TOPRIM"/>
    <property type="match status" value="1"/>
</dbReference>
<protein>
    <submittedName>
        <fullName evidence="3">DNA primase TraC</fullName>
        <ecNumber evidence="3">2.7.7.-</ecNumber>
    </submittedName>
</protein>
<dbReference type="InterPro" id="IPR006171">
    <property type="entry name" value="TOPRIM_dom"/>
</dbReference>
<dbReference type="InterPro" id="IPR027417">
    <property type="entry name" value="P-loop_NTPase"/>
</dbReference>
<reference evidence="3 4" key="1">
    <citation type="submission" date="2018-06" db="EMBL/GenBank/DDBJ databases">
        <authorList>
            <consortium name="Pathogen Informatics"/>
            <person name="Doyle S."/>
        </authorList>
    </citation>
    <scope>NUCLEOTIDE SEQUENCE [LARGE SCALE GENOMIC DNA]</scope>
    <source>
        <strain evidence="3 4">NCTC7911</strain>
    </source>
</reference>
<keyword evidence="3" id="KW-0548">Nucleotidyltransferase</keyword>
<feature type="compositionally biased region" description="Low complexity" evidence="1">
    <location>
        <begin position="921"/>
        <end position="932"/>
    </location>
</feature>
<feature type="domain" description="Toprim" evidence="2">
    <location>
        <begin position="1213"/>
        <end position="1291"/>
    </location>
</feature>
<gene>
    <name evidence="3" type="primary">traC_3</name>
    <name evidence="3" type="ORF">NCTC7911_03087</name>
</gene>
<sequence>MAWGARGSGWASAHYEPSLEVINLTKTRGAGSLAHEWWHALDKYMSGKSHLATSTIRHGTRHDELHQPLLDLIKGIESMELYQRSIRADGSRGKPYFGTTVEITARAYEGFIVHQLKEQGLKNDFLANIRPIESWGKAKDKYPYPIGDELPKVSGLYQNVFNALQVDKSFERSEEMAEEAEKSKQKSFNDLSKLDREILQNPKVLREFIDEVINEKGQEYLYQNKRDELKEAVMKRFEINSISTTVNVELNLGIAIAATRQIEDKWGVQTGDSVGKLKLGSRIFSNAVFKGVSTHTTNVYISDGSLSPLVQVDLEEFSKAMIDKGYSPIEGTFQATQEPINPTLNEPTLDNQGQEQTQAPAEPTPTAEIESQGQEVVEPEEPDYSHITSNVVQERIEALNGFYDEFGRSPSKDLTNEREMGLFVQYEELKTLLDSEHDKKNVVIKVITNGQDKHNILGSNELAQAKLRLGEPPVLNFDTESDNFYELGYSLSHNPSADYNAKLVEIERSLNPKDQRSDLEILQSISKDIETERVNLGHIRFAQKYLSDGSSYPKQATSFEDRANYVHGLVMGNINAQVEAYERQQVPEITNTEVIEKGSQLNPVNKKDAELQKIADKILVQVEKNEAPWQRSYQAGDPKLSTSMPVNTDGKPYRGINALNLWAESLDKGYNDNRWYTYKGAIAAGGQVRKGEQGTRIQFWQFTKEEDGETVQLERPIFRTYSVFNAEQIDGLPPREQQKFELLSEFERHDRAEHILSKSGVNIEHSPLEKGYFSAYYMPSNDTIVLPPKELFKSESDYYATALHELAHATGHESRLNRDLSGEFGSYSYAKEELRAEISSLLIGQDLQLGHDPTRHYAYLQSWAKIIKNDPKEFFQAVKDADTIAEYVLDLGKDHEKKQELESELEANNEPTLPTLDTQEQEQTQAPAEPTPIEGEEMNKNTEKTYLYVPYAEKDEAKKLGARWDKEAESWYVPADKNVSDFSRWTSPPVVESPETQFTKVLQAAGCVVPSGHPIMDGRFHRIPVEGDKSGAKSGSYIVHLDGVPRGTVQNFRTGSQTKWVANVAQDYKTPNTAEITAARLKAEQEQKARYDKVANDVKQLLSVAPVAQSHPYLKKKEVQAHGLYIVPNASQLPQDSSFKIANDWREAKAMRNHFAETGQEYTVLTRGDLIVPAYQNGEIRTMQTINEGFKGFLKGGEKSGSYLVLGEPKQNEPILIAEGYATAATLHEALGRPVVVAFDAGNLSKVANTVRENLPNSQIYIMADNDIKNEKNTGIVKAEEAAKQVDGLVIAPQFESPEHGSDWNDLATNKGVDELKSQIRSQLIAYQLQKEGTLNITKKNFQDPEMNAVQEQVMGKALASPQSLIDRYAADPRTFEGRYIASDMMKEVFEVYSESPQARNQYNNTVHNTAAALAAEHFNQVLESPKDGERNKVVFLTGSPGAGKTSSILNNGNFPDDAKLVFEGQLANAHQNPATLDKLQKALDLGYEVEIRVAHPKPEIALENTFRRYYDVNDGRGAPIDTMARIQGNTPEALKFIHDKFGDKVSLVINDTTQGYENIQQLRGWEHLNVLQSQGNEQQIKQRLEASLIQHYAEGRIDYECFKQSAGSDERAKQLEQELSNNRRLVQSINDKFRANEQGRELPPAGGRESNQLDERNTARASRRTGQEGRTESQLQPSAQRVYQDTRESLIEQAKNTLSNKDYINVESWVRNVDYKYSNAINEGLQKLQSLQSKLPDIASGKFNLPPAPPIVQQQTIQIQPSQGQDLENDTDKKLN</sequence>
<keyword evidence="3" id="KW-0808">Transferase</keyword>
<feature type="region of interest" description="Disordered" evidence="1">
    <location>
        <begin position="1634"/>
        <end position="1682"/>
    </location>
</feature>
<dbReference type="CDD" id="cd01029">
    <property type="entry name" value="TOPRIM_primases"/>
    <property type="match status" value="1"/>
</dbReference>
<dbReference type="Gene3D" id="3.40.50.300">
    <property type="entry name" value="P-loop containing nucleotide triphosphate hydrolases"/>
    <property type="match status" value="1"/>
</dbReference>
<keyword evidence="4" id="KW-1185">Reference proteome</keyword>
<dbReference type="Proteomes" id="UP000254107">
    <property type="component" value="Unassembled WGS sequence"/>
</dbReference>